<evidence type="ECO:0000256" key="15">
    <source>
        <dbReference type="ARBA" id="ARBA00023136"/>
    </source>
</evidence>
<keyword evidence="15 19" id="KW-0472">Membrane</keyword>
<evidence type="ECO:0000256" key="18">
    <source>
        <dbReference type="SAM" id="MobiDB-lite"/>
    </source>
</evidence>
<name>A0A4Y7MCW4_9CRUS</name>
<evidence type="ECO:0000256" key="10">
    <source>
        <dbReference type="ARBA" id="ARBA00022679"/>
    </source>
</evidence>
<dbReference type="InterPro" id="IPR029063">
    <property type="entry name" value="SAM-dependent_MTases_sf"/>
</dbReference>
<dbReference type="GO" id="GO:0032217">
    <property type="term" value="F:riboflavin transmembrane transporter activity"/>
    <property type="evidence" value="ECO:0007669"/>
    <property type="project" value="InterPro"/>
</dbReference>
<keyword evidence="6" id="KW-0813">Transport</keyword>
<feature type="compositionally biased region" description="Low complexity" evidence="18">
    <location>
        <begin position="573"/>
        <end position="583"/>
    </location>
</feature>
<evidence type="ECO:0000256" key="13">
    <source>
        <dbReference type="ARBA" id="ARBA00022884"/>
    </source>
</evidence>
<feature type="binding site" evidence="17">
    <location>
        <position position="389"/>
    </location>
    <ligand>
        <name>S-adenosyl-L-methionine</name>
        <dbReference type="ChEBI" id="CHEBI:59789"/>
    </ligand>
</feature>
<feature type="binding site" evidence="17">
    <location>
        <begin position="338"/>
        <end position="344"/>
    </location>
    <ligand>
        <name>S-adenosyl-L-methionine</name>
        <dbReference type="ChEBI" id="CHEBI:59789"/>
    </ligand>
</feature>
<dbReference type="PANTHER" id="PTHR22807">
    <property type="entry name" value="NOP2 YEAST -RELATED NOL1/NOP2/FMU SUN DOMAIN-CONTAINING"/>
    <property type="match status" value="1"/>
</dbReference>
<feature type="transmembrane region" description="Helical" evidence="19">
    <location>
        <begin position="877"/>
        <end position="899"/>
    </location>
</feature>
<feature type="transmembrane region" description="Helical" evidence="19">
    <location>
        <begin position="699"/>
        <end position="720"/>
    </location>
</feature>
<feature type="compositionally biased region" description="Basic and acidic residues" evidence="18">
    <location>
        <begin position="587"/>
        <end position="596"/>
    </location>
</feature>
<feature type="active site" description="Nucleophile" evidence="17">
    <location>
        <position position="459"/>
    </location>
</feature>
<dbReference type="NCBIfam" id="TIGR00446">
    <property type="entry name" value="nop2p"/>
    <property type="match status" value="1"/>
</dbReference>
<evidence type="ECO:0000256" key="3">
    <source>
        <dbReference type="ARBA" id="ARBA00004651"/>
    </source>
</evidence>
<dbReference type="GO" id="GO:0005886">
    <property type="term" value="C:plasma membrane"/>
    <property type="evidence" value="ECO:0007669"/>
    <property type="project" value="UniProtKB-SubCell"/>
</dbReference>
<feature type="region of interest" description="Disordered" evidence="18">
    <location>
        <begin position="1"/>
        <end position="145"/>
    </location>
</feature>
<comment type="similarity">
    <text evidence="4">Belongs to the riboflavin transporter family.</text>
</comment>
<feature type="transmembrane region" description="Helical" evidence="19">
    <location>
        <begin position="732"/>
        <end position="752"/>
    </location>
</feature>
<dbReference type="PRINTS" id="PR02008">
    <property type="entry name" value="RCMTFAMILY"/>
</dbReference>
<evidence type="ECO:0000256" key="4">
    <source>
        <dbReference type="ARBA" id="ARBA00006366"/>
    </source>
</evidence>
<evidence type="ECO:0000256" key="9">
    <source>
        <dbReference type="ARBA" id="ARBA00022603"/>
    </source>
</evidence>
<dbReference type="PANTHER" id="PTHR22807:SF30">
    <property type="entry name" value="28S RRNA (CYTOSINE(4447)-C(5))-METHYLTRANSFERASE-RELATED"/>
    <property type="match status" value="1"/>
</dbReference>
<dbReference type="EMBL" id="LR009908">
    <property type="protein sequence ID" value="SVE79527.1"/>
    <property type="molecule type" value="mRNA"/>
</dbReference>
<evidence type="ECO:0000256" key="2">
    <source>
        <dbReference type="ARBA" id="ARBA00004604"/>
    </source>
</evidence>
<feature type="compositionally biased region" description="Basic residues" evidence="18">
    <location>
        <begin position="61"/>
        <end position="70"/>
    </location>
</feature>
<dbReference type="InterPro" id="IPR023267">
    <property type="entry name" value="RCMT"/>
</dbReference>
<evidence type="ECO:0000256" key="11">
    <source>
        <dbReference type="ARBA" id="ARBA00022691"/>
    </source>
</evidence>
<feature type="binding site" evidence="17">
    <location>
        <position position="406"/>
    </location>
    <ligand>
        <name>S-adenosyl-L-methionine</name>
        <dbReference type="ChEBI" id="CHEBI:59789"/>
    </ligand>
</feature>
<dbReference type="GO" id="GO:0003723">
    <property type="term" value="F:RNA binding"/>
    <property type="evidence" value="ECO:0007669"/>
    <property type="project" value="UniProtKB-UniRule"/>
</dbReference>
<dbReference type="GO" id="GO:0000470">
    <property type="term" value="P:maturation of LSU-rRNA"/>
    <property type="evidence" value="ECO:0007669"/>
    <property type="project" value="TreeGrafter"/>
</dbReference>
<dbReference type="InterPro" id="IPR023273">
    <property type="entry name" value="RCMT_NOP2"/>
</dbReference>
<dbReference type="GO" id="GO:0009383">
    <property type="term" value="F:rRNA (cytosine-C5-)-methyltransferase activity"/>
    <property type="evidence" value="ECO:0007669"/>
    <property type="project" value="TreeGrafter"/>
</dbReference>
<feature type="transmembrane region" description="Helical" evidence="19">
    <location>
        <begin position="669"/>
        <end position="687"/>
    </location>
</feature>
<dbReference type="Pfam" id="PF06237">
    <property type="entry name" value="SLC52_ribofla_tr"/>
    <property type="match status" value="1"/>
</dbReference>
<evidence type="ECO:0000256" key="19">
    <source>
        <dbReference type="SAM" id="Phobius"/>
    </source>
</evidence>
<dbReference type="Gene3D" id="3.30.70.1170">
    <property type="entry name" value="Sun protein, domain 3"/>
    <property type="match status" value="1"/>
</dbReference>
<evidence type="ECO:0000256" key="16">
    <source>
        <dbReference type="ARBA" id="ARBA00023242"/>
    </source>
</evidence>
<dbReference type="InterPro" id="IPR001678">
    <property type="entry name" value="MeTrfase_RsmB-F_NOP2_dom"/>
</dbReference>
<dbReference type="Pfam" id="PF22458">
    <property type="entry name" value="RsmF-B_ferredox"/>
    <property type="match status" value="1"/>
</dbReference>
<feature type="transmembrane region" description="Helical" evidence="19">
    <location>
        <begin position="789"/>
        <end position="808"/>
    </location>
</feature>
<dbReference type="PROSITE" id="PS51686">
    <property type="entry name" value="SAM_MT_RSMB_NOP"/>
    <property type="match status" value="1"/>
</dbReference>
<keyword evidence="16" id="KW-0539">Nucleus</keyword>
<evidence type="ECO:0000256" key="1">
    <source>
        <dbReference type="ARBA" id="ARBA00000215"/>
    </source>
</evidence>
<dbReference type="GO" id="GO:0005730">
    <property type="term" value="C:nucleolus"/>
    <property type="evidence" value="ECO:0007669"/>
    <property type="project" value="UniProtKB-SubCell"/>
</dbReference>
<keyword evidence="9 17" id="KW-0489">Methyltransferase</keyword>
<accession>A0A4Y7MCW4</accession>
<evidence type="ECO:0000256" key="6">
    <source>
        <dbReference type="ARBA" id="ARBA00022448"/>
    </source>
</evidence>
<dbReference type="InterPro" id="IPR009357">
    <property type="entry name" value="Riboflavin_transptr"/>
</dbReference>
<dbReference type="GO" id="GO:0070475">
    <property type="term" value="P:rRNA base methylation"/>
    <property type="evidence" value="ECO:0007669"/>
    <property type="project" value="TreeGrafter"/>
</dbReference>
<dbReference type="FunFam" id="3.30.70.1170:FF:000001">
    <property type="entry name" value="Ribosomal RNA methyltransferase Nop2"/>
    <property type="match status" value="1"/>
</dbReference>
<dbReference type="Gene3D" id="3.40.50.150">
    <property type="entry name" value="Vaccinia Virus protein VP39"/>
    <property type="match status" value="1"/>
</dbReference>
<dbReference type="InterPro" id="IPR011023">
    <property type="entry name" value="Nop2p"/>
</dbReference>
<dbReference type="Pfam" id="PF01189">
    <property type="entry name" value="Methyltr_RsmB-F"/>
    <property type="match status" value="1"/>
</dbReference>
<proteinExistence type="evidence at transcript level"/>
<feature type="compositionally biased region" description="Basic residues" evidence="18">
    <location>
        <begin position="561"/>
        <end position="571"/>
    </location>
</feature>
<feature type="compositionally biased region" description="Acidic residues" evidence="18">
    <location>
        <begin position="77"/>
        <end position="86"/>
    </location>
</feature>
<feature type="transmembrane region" description="Helical" evidence="19">
    <location>
        <begin position="911"/>
        <end position="933"/>
    </location>
</feature>
<feature type="compositionally biased region" description="Basic residues" evidence="18">
    <location>
        <begin position="44"/>
        <end position="54"/>
    </location>
</feature>
<protein>
    <submittedName>
        <fullName evidence="21">EOG090X07AW</fullName>
    </submittedName>
</protein>
<evidence type="ECO:0000313" key="21">
    <source>
        <dbReference type="EMBL" id="SVE79527.1"/>
    </source>
</evidence>
<feature type="binding site" evidence="17">
    <location>
        <position position="362"/>
    </location>
    <ligand>
        <name>S-adenosyl-L-methionine</name>
        <dbReference type="ChEBI" id="CHEBI:59789"/>
    </ligand>
</feature>
<dbReference type="SUPFAM" id="SSF53335">
    <property type="entry name" value="S-adenosyl-L-methionine-dependent methyltransferases"/>
    <property type="match status" value="1"/>
</dbReference>
<dbReference type="AlphaFoldDB" id="A0A4Y7MCW4"/>
<keyword evidence="11 17" id="KW-0949">S-adenosyl-L-methionine</keyword>
<feature type="compositionally biased region" description="Basic and acidic residues" evidence="18">
    <location>
        <begin position="29"/>
        <end position="42"/>
    </location>
</feature>
<evidence type="ECO:0000256" key="17">
    <source>
        <dbReference type="PROSITE-ProRule" id="PRU01023"/>
    </source>
</evidence>
<keyword evidence="12 19" id="KW-0812">Transmembrane</keyword>
<keyword evidence="14 19" id="KW-1133">Transmembrane helix</keyword>
<evidence type="ECO:0000256" key="14">
    <source>
        <dbReference type="ARBA" id="ARBA00022989"/>
    </source>
</evidence>
<gene>
    <name evidence="21" type="primary">EOG090X07AW</name>
</gene>
<feature type="domain" description="SAM-dependent MTase RsmB/NOP-type" evidence="20">
    <location>
        <begin position="246"/>
        <end position="529"/>
    </location>
</feature>
<feature type="region of interest" description="Disordered" evidence="18">
    <location>
        <begin position="535"/>
        <end position="597"/>
    </location>
</feature>
<dbReference type="InterPro" id="IPR054728">
    <property type="entry name" value="RsmB-like_ferredoxin"/>
</dbReference>
<reference evidence="21" key="1">
    <citation type="submission" date="2018-08" db="EMBL/GenBank/DDBJ databases">
        <authorList>
            <person name="Cornetti L."/>
        </authorList>
    </citation>
    <scope>NUCLEOTIDE SEQUENCE</scope>
    <source>
        <strain evidence="21">CA-CH-1</strain>
    </source>
</reference>
<comment type="catalytic activity">
    <reaction evidence="1">
        <text>riboflavin(in) = riboflavin(out)</text>
        <dbReference type="Rhea" id="RHEA:35015"/>
        <dbReference type="ChEBI" id="CHEBI:57986"/>
    </reaction>
</comment>
<keyword evidence="10 17" id="KW-0808">Transferase</keyword>
<evidence type="ECO:0000256" key="8">
    <source>
        <dbReference type="ARBA" id="ARBA00022517"/>
    </source>
</evidence>
<sequence length="1045" mass="116173">MGRKGNFVEKTPSGPGRKAKKQKPPTLPDHLKEAKEPRETLGRRSQKRAAKRSAVKAGTATRKKPAKKNKAVPNESLDSEGMSDDDGERKQLFDDGDSDSMGGQSEDDEPLDDNFKGSSGDSSDDDEEELPIEKKSKQLKLKKKQEDELGEKELLMNIQQSEKYTLPSGEEIEKELLLPPDLTILKSRIKEVVGVLSDFTIKREEGRDRVEYLDQLRRDLCSYYSYNDFLMLAFMETFPLGELIDFLEANETPRPMTIRTNTLKTRRRDLAQALINRGVNLDPIGKWSKVGLVIYNSQVPVGATPEYLAGHYILQGASSFLPVMALAPQEGDKVLDMSAAPGGKTSHIAALMKNTGMLFANDANPDRAKAVVGNLHRLGVTNAVVMTYDGKVLPKMSRGYNRVLLDAPCSGTGVISKDPSAKTSKDSKDINRCSHLQKELILAAIDCADEGGYIVYSTCSVLVQENEWVVDYALKKRHVKVVDTGLEFGREGFPRFQKLVFHPSVKLCRRFYPHTHNMDGFFVAKLKKISNNIPSTAEEVEEEEPAEEKNSNDSDDDTSAKSRRMKRKKGSKANDSNNKNSNPKIKKGSDAKHEKANGVAKTVKPFERYQLFDISVLPTCLSRYMTRINSRRWESQNFNGLNQYSYKRPIFYSVMHLLVPHIVHEKPSIYVLMVVGILSSLLIAFFWDATSYVNGEEHSTGLLTLLFFLSLVDCSSSVLFMPFMARFRQAYLTSYLIGEGLSGFLPSIFALIQGVGGNPSCRNTSAIINGSESWQVEAFYPEPNFSVSAFFFILMGLMVCCAASFIGLNHCSVARRERYESVATRIPVAIDNQTFVASSELVDPTFNGKSTKINYHVELDTVSEEQQRVNTDIPKSVFIYLLTLQAWVCALSNGALPSIQSYSCLPYGNTAYHFAVTLSAMANPLSCLIAYFLPITNVCLIAMFAFLGTSVSAYIIAIAALSPAPPLVGYPSGETLMITSWILCVGLLTYVKVSIASIFRMEEGKGDQNLFWFGVFTQVGSAIGSIIAFLLVNVYQYFEAYYPCT</sequence>
<comment type="similarity">
    <text evidence="5 17">Belongs to the class I-like SAM-binding methyltransferase superfamily. RsmB/NOP family.</text>
</comment>
<evidence type="ECO:0000256" key="12">
    <source>
        <dbReference type="ARBA" id="ARBA00022692"/>
    </source>
</evidence>
<evidence type="ECO:0000259" key="20">
    <source>
        <dbReference type="PROSITE" id="PS51686"/>
    </source>
</evidence>
<keyword evidence="13 17" id="KW-0694">RNA-binding</keyword>
<dbReference type="InterPro" id="IPR049560">
    <property type="entry name" value="MeTrfase_RsmB-F_NOP2_cat"/>
</dbReference>
<organism evidence="21">
    <name type="scientific">Daphnia magna</name>
    <dbReference type="NCBI Taxonomy" id="35525"/>
    <lineage>
        <taxon>Eukaryota</taxon>
        <taxon>Metazoa</taxon>
        <taxon>Ecdysozoa</taxon>
        <taxon>Arthropoda</taxon>
        <taxon>Crustacea</taxon>
        <taxon>Branchiopoda</taxon>
        <taxon>Diplostraca</taxon>
        <taxon>Cladocera</taxon>
        <taxon>Anomopoda</taxon>
        <taxon>Daphniidae</taxon>
        <taxon>Daphnia</taxon>
    </lineage>
</organism>
<feature type="transmembrane region" description="Helical" evidence="19">
    <location>
        <begin position="940"/>
        <end position="964"/>
    </location>
</feature>
<dbReference type="OrthoDB" id="427002at2759"/>
<evidence type="ECO:0000256" key="7">
    <source>
        <dbReference type="ARBA" id="ARBA00022475"/>
    </source>
</evidence>
<dbReference type="PRINTS" id="PR02012">
    <property type="entry name" value="RCMTNOP2"/>
</dbReference>
<keyword evidence="7" id="KW-1003">Cell membrane</keyword>
<feature type="transmembrane region" description="Helical" evidence="19">
    <location>
        <begin position="976"/>
        <end position="998"/>
    </location>
</feature>
<feature type="transmembrane region" description="Helical" evidence="19">
    <location>
        <begin position="1010"/>
        <end position="1032"/>
    </location>
</feature>
<evidence type="ECO:0000256" key="5">
    <source>
        <dbReference type="ARBA" id="ARBA00007494"/>
    </source>
</evidence>
<keyword evidence="8" id="KW-0690">Ribosome biogenesis</keyword>
<comment type="subcellular location">
    <subcellularLocation>
        <location evidence="3">Cell membrane</location>
        <topology evidence="3">Multi-pass membrane protein</topology>
    </subcellularLocation>
    <subcellularLocation>
        <location evidence="2">Nucleus</location>
        <location evidence="2">Nucleolus</location>
    </subcellularLocation>
</comment>